<feature type="transmembrane region" description="Helical" evidence="6">
    <location>
        <begin position="346"/>
        <end position="368"/>
    </location>
</feature>
<dbReference type="PROSITE" id="PS50283">
    <property type="entry name" value="NA_SOLUT_SYMP_3"/>
    <property type="match status" value="1"/>
</dbReference>
<dbReference type="InterPro" id="IPR038728">
    <property type="entry name" value="YkvI-like"/>
</dbReference>
<dbReference type="EMBL" id="VULQ01000003">
    <property type="protein sequence ID" value="MSS77487.1"/>
    <property type="molecule type" value="Genomic_DNA"/>
</dbReference>
<feature type="transmembrane region" description="Helical" evidence="6">
    <location>
        <begin position="39"/>
        <end position="60"/>
    </location>
</feature>
<dbReference type="AlphaFoldDB" id="A0A6N7VUJ0"/>
<dbReference type="Gene3D" id="1.20.1730.10">
    <property type="entry name" value="Sodium/glucose cotransporter"/>
    <property type="match status" value="1"/>
</dbReference>
<feature type="transmembrane region" description="Helical" evidence="6">
    <location>
        <begin position="199"/>
        <end position="219"/>
    </location>
</feature>
<gene>
    <name evidence="8" type="ORF">FYJ26_03545</name>
</gene>
<feature type="transmembrane region" description="Helical" evidence="6">
    <location>
        <begin position="279"/>
        <end position="301"/>
    </location>
</feature>
<accession>A0A6N7VUJ0</accession>
<feature type="transmembrane region" description="Helical" evidence="6">
    <location>
        <begin position="122"/>
        <end position="142"/>
    </location>
</feature>
<evidence type="ECO:0000256" key="5">
    <source>
        <dbReference type="ARBA" id="ARBA00023136"/>
    </source>
</evidence>
<keyword evidence="9" id="KW-1185">Reference proteome</keyword>
<evidence type="ECO:0000256" key="3">
    <source>
        <dbReference type="ARBA" id="ARBA00022692"/>
    </source>
</evidence>
<evidence type="ECO:0000256" key="7">
    <source>
        <dbReference type="SAM" id="SignalP"/>
    </source>
</evidence>
<keyword evidence="7" id="KW-0732">Signal</keyword>
<dbReference type="PANTHER" id="PTHR37814:SF1">
    <property type="entry name" value="MEMBRANE PROTEIN"/>
    <property type="match status" value="1"/>
</dbReference>
<comment type="similarity">
    <text evidence="2">Belongs to the sodium:solute symporter (SSF) (TC 2.A.21) family.</text>
</comment>
<keyword evidence="4 6" id="KW-1133">Transmembrane helix</keyword>
<evidence type="ECO:0000256" key="4">
    <source>
        <dbReference type="ARBA" id="ARBA00022989"/>
    </source>
</evidence>
<dbReference type="GO" id="GO:0022857">
    <property type="term" value="F:transmembrane transporter activity"/>
    <property type="evidence" value="ECO:0007669"/>
    <property type="project" value="InterPro"/>
</dbReference>
<dbReference type="RefSeq" id="WP_154539669.1">
    <property type="nucleotide sequence ID" value="NZ_JAXDSU010000095.1"/>
</dbReference>
<dbReference type="GO" id="GO:0016020">
    <property type="term" value="C:membrane"/>
    <property type="evidence" value="ECO:0007669"/>
    <property type="project" value="UniProtKB-SubCell"/>
</dbReference>
<feature type="transmembrane region" description="Helical" evidence="6">
    <location>
        <begin position="149"/>
        <end position="168"/>
    </location>
</feature>
<comment type="caution">
    <text evidence="8">The sequence shown here is derived from an EMBL/GenBank/DDBJ whole genome shotgun (WGS) entry which is preliminary data.</text>
</comment>
<dbReference type="Proteomes" id="UP000441925">
    <property type="component" value="Unassembled WGS sequence"/>
</dbReference>
<evidence type="ECO:0000256" key="2">
    <source>
        <dbReference type="ARBA" id="ARBA00006434"/>
    </source>
</evidence>
<feature type="signal peptide" evidence="7">
    <location>
        <begin position="1"/>
        <end position="24"/>
    </location>
</feature>
<keyword evidence="3 6" id="KW-0812">Transmembrane</keyword>
<evidence type="ECO:0000256" key="1">
    <source>
        <dbReference type="ARBA" id="ARBA00004141"/>
    </source>
</evidence>
<comment type="subcellular location">
    <subcellularLocation>
        <location evidence="1">Membrane</location>
        <topology evidence="1">Multi-pass membrane protein</topology>
    </subcellularLocation>
</comment>
<feature type="chain" id="PRO_5038392943" description="Membrane protein YkvI" evidence="7">
    <location>
        <begin position="25"/>
        <end position="390"/>
    </location>
</feature>
<evidence type="ECO:0000313" key="9">
    <source>
        <dbReference type="Proteomes" id="UP000441925"/>
    </source>
</evidence>
<feature type="transmembrane region" description="Helical" evidence="6">
    <location>
        <begin position="231"/>
        <end position="250"/>
    </location>
</feature>
<reference evidence="8 9" key="1">
    <citation type="submission" date="2019-08" db="EMBL/GenBank/DDBJ databases">
        <title>In-depth cultivation of the pig gut microbiome towards novel bacterial diversity and tailored functional studies.</title>
        <authorList>
            <person name="Wylensek D."/>
            <person name="Hitch T.C.A."/>
            <person name="Clavel T."/>
        </authorList>
    </citation>
    <scope>NUCLEOTIDE SEQUENCE [LARGE SCALE GENOMIC DNA]</scope>
    <source>
        <strain evidence="8 9">WCA-380-WT-2B</strain>
    </source>
</reference>
<feature type="transmembrane region" description="Helical" evidence="6">
    <location>
        <begin position="95"/>
        <end position="116"/>
    </location>
</feature>
<protein>
    <recommendedName>
        <fullName evidence="10">Membrane protein YkvI</fullName>
    </recommendedName>
</protein>
<name>A0A6N7VUJ0_9FIRM</name>
<organism evidence="8 9">
    <name type="scientific">Anaerococcus porci</name>
    <dbReference type="NCBI Taxonomy" id="2652269"/>
    <lineage>
        <taxon>Bacteria</taxon>
        <taxon>Bacillati</taxon>
        <taxon>Bacillota</taxon>
        <taxon>Tissierellia</taxon>
        <taxon>Tissierellales</taxon>
        <taxon>Peptoniphilaceae</taxon>
        <taxon>Anaerococcus</taxon>
    </lineage>
</organism>
<feature type="transmembrane region" description="Helical" evidence="6">
    <location>
        <begin position="321"/>
        <end position="340"/>
    </location>
</feature>
<evidence type="ECO:0000256" key="6">
    <source>
        <dbReference type="SAM" id="Phobius"/>
    </source>
</evidence>
<keyword evidence="5 6" id="KW-0472">Membrane</keyword>
<evidence type="ECO:0008006" key="10">
    <source>
        <dbReference type="Google" id="ProtNLM"/>
    </source>
</evidence>
<dbReference type="InterPro" id="IPR001734">
    <property type="entry name" value="Na/solute_symporter"/>
</dbReference>
<dbReference type="InterPro" id="IPR038377">
    <property type="entry name" value="Na/Glc_symporter_sf"/>
</dbReference>
<sequence length="390" mass="43343">MKLRRNLSKNAVVSIALMLFSAHAGGGFATGNQANTYFVGLGFWGIFSAILAMVILCGMLREAMIMKNSRNLSSYKEVFENLYHPFDKLAYAFEAFYLIMVVMVIATTISSAASALSDSFGFSYKISLVLISALILLMVMFGANLVRKFGAVMGILILVTSLSIYFYGSFSVENPLGRLTNEFSQNGFLHFPKAIENGFVYAGFQCVQIPAMIACCGVLKNKEEVTRSMNISSLINSLALALSVFMLFVWKDYFMGIENGATLPTLTVTKALEKNWISVFYLVSLILCLISSAVTITYGMVARFEENEKLKKIKNIKVRRLLLSLFIVLGSMLISSIGLTNIIKYGYGYCGYLAIFLIIIPFLTIGAYKNYKYMQKEENKVGENIQISLD</sequence>
<dbReference type="PANTHER" id="PTHR37814">
    <property type="entry name" value="CONSERVED MEMBRANE PROTEIN"/>
    <property type="match status" value="1"/>
</dbReference>
<proteinExistence type="inferred from homology"/>
<evidence type="ECO:0000313" key="8">
    <source>
        <dbReference type="EMBL" id="MSS77487.1"/>
    </source>
</evidence>